<dbReference type="Proteomes" id="UP000319801">
    <property type="component" value="Unassembled WGS sequence"/>
</dbReference>
<dbReference type="EMBL" id="VCAZ01000182">
    <property type="protein sequence ID" value="TTD47745.1"/>
    <property type="molecule type" value="Genomic_DNA"/>
</dbReference>
<comment type="caution">
    <text evidence="1">The sequence shown here is derived from an EMBL/GenBank/DDBJ whole genome shotgun (WGS) entry which is preliminary data.</text>
</comment>
<keyword evidence="2" id="KW-1185">Reference proteome</keyword>
<dbReference type="AlphaFoldDB" id="A0A556VA33"/>
<proteinExistence type="predicted"/>
<evidence type="ECO:0000313" key="2">
    <source>
        <dbReference type="Proteomes" id="UP000319801"/>
    </source>
</evidence>
<organism evidence="1 2">
    <name type="scientific">Bagarius yarrelli</name>
    <name type="common">Goonch</name>
    <name type="synonym">Bagrus yarrelli</name>
    <dbReference type="NCBI Taxonomy" id="175774"/>
    <lineage>
        <taxon>Eukaryota</taxon>
        <taxon>Metazoa</taxon>
        <taxon>Chordata</taxon>
        <taxon>Craniata</taxon>
        <taxon>Vertebrata</taxon>
        <taxon>Euteleostomi</taxon>
        <taxon>Actinopterygii</taxon>
        <taxon>Neopterygii</taxon>
        <taxon>Teleostei</taxon>
        <taxon>Ostariophysi</taxon>
        <taxon>Siluriformes</taxon>
        <taxon>Sisoridae</taxon>
        <taxon>Sisorinae</taxon>
        <taxon>Bagarius</taxon>
    </lineage>
</organism>
<name>A0A556VA33_BAGYA</name>
<reference evidence="1 2" key="1">
    <citation type="journal article" date="2019" name="Genome Biol. Evol.">
        <title>Whole-Genome Sequencing of the Giant Devil Catfish, Bagarius yarrelli.</title>
        <authorList>
            <person name="Jiang W."/>
            <person name="Lv Y."/>
            <person name="Cheng L."/>
            <person name="Yang K."/>
            <person name="Chao B."/>
            <person name="Wang X."/>
            <person name="Li Y."/>
            <person name="Pan X."/>
            <person name="You X."/>
            <person name="Zhang Y."/>
            <person name="Yang J."/>
            <person name="Li J."/>
            <person name="Zhang X."/>
            <person name="Liu S."/>
            <person name="Sun C."/>
            <person name="Yang J."/>
            <person name="Shi Q."/>
        </authorList>
    </citation>
    <scope>NUCLEOTIDE SEQUENCE [LARGE SCALE GENOMIC DNA]</scope>
    <source>
        <strain evidence="1">JWS20170419001</strain>
        <tissue evidence="1">Muscle</tissue>
    </source>
</reference>
<sequence length="83" mass="9856">MDLTEVHFSSELENLEIFVMFFKTFFESFYGPLRELELSHTLWVGFLRDCSLKTRMESGMSRLRQVTGRDDIIDLKKYSRPPS</sequence>
<accession>A0A556VA33</accession>
<evidence type="ECO:0000313" key="1">
    <source>
        <dbReference type="EMBL" id="TTD47745.1"/>
    </source>
</evidence>
<protein>
    <submittedName>
        <fullName evidence="1">Uncharacterized protein</fullName>
    </submittedName>
</protein>
<gene>
    <name evidence="1" type="ORF">Baya_14786</name>
</gene>